<dbReference type="GO" id="GO:0003700">
    <property type="term" value="F:DNA-binding transcription factor activity"/>
    <property type="evidence" value="ECO:0007669"/>
    <property type="project" value="TreeGrafter"/>
</dbReference>
<keyword evidence="7" id="KW-1185">Reference proteome</keyword>
<dbReference type="Gene3D" id="1.10.10.60">
    <property type="entry name" value="Homeodomain-like"/>
    <property type="match status" value="1"/>
</dbReference>
<dbReference type="InterPro" id="IPR050109">
    <property type="entry name" value="HTH-type_TetR-like_transc_reg"/>
</dbReference>
<evidence type="ECO:0000313" key="7">
    <source>
        <dbReference type="Proteomes" id="UP000185766"/>
    </source>
</evidence>
<dbReference type="PANTHER" id="PTHR30055">
    <property type="entry name" value="HTH-TYPE TRANSCRIPTIONAL REGULATOR RUTR"/>
    <property type="match status" value="1"/>
</dbReference>
<feature type="DNA-binding region" description="H-T-H motif" evidence="4">
    <location>
        <begin position="36"/>
        <end position="55"/>
    </location>
</feature>
<dbReference type="STRING" id="1429083.GCA_001885685_02457"/>
<evidence type="ECO:0000259" key="5">
    <source>
        <dbReference type="PROSITE" id="PS50977"/>
    </source>
</evidence>
<dbReference type="PANTHER" id="PTHR30055:SF234">
    <property type="entry name" value="HTH-TYPE TRANSCRIPTIONAL REGULATOR BETI"/>
    <property type="match status" value="1"/>
</dbReference>
<feature type="domain" description="HTH tetR-type" evidence="5">
    <location>
        <begin position="13"/>
        <end position="73"/>
    </location>
</feature>
<proteinExistence type="predicted"/>
<dbReference type="RefSeq" id="WP_071871661.1">
    <property type="nucleotide sequence ID" value="NZ_FOAS01000001.1"/>
</dbReference>
<dbReference type="SUPFAM" id="SSF46689">
    <property type="entry name" value="Homeodomain-like"/>
    <property type="match status" value="1"/>
</dbReference>
<dbReference type="Gene3D" id="1.10.357.10">
    <property type="entry name" value="Tetracycline Repressor, domain 2"/>
    <property type="match status" value="1"/>
</dbReference>
<dbReference type="InterPro" id="IPR009057">
    <property type="entry name" value="Homeodomain-like_sf"/>
</dbReference>
<name>A0A1H7F3N3_9GAMM</name>
<evidence type="ECO:0000256" key="4">
    <source>
        <dbReference type="PROSITE-ProRule" id="PRU00335"/>
    </source>
</evidence>
<dbReference type="InterPro" id="IPR001647">
    <property type="entry name" value="HTH_TetR"/>
</dbReference>
<dbReference type="OrthoDB" id="63332at2"/>
<evidence type="ECO:0000256" key="1">
    <source>
        <dbReference type="ARBA" id="ARBA00023015"/>
    </source>
</evidence>
<gene>
    <name evidence="6" type="ORF">SAMN05216214_10198</name>
</gene>
<dbReference type="AlphaFoldDB" id="A0A1H7F3N3"/>
<keyword evidence="1" id="KW-0805">Transcription regulation</keyword>
<keyword evidence="2 4" id="KW-0238">DNA-binding</keyword>
<protein>
    <submittedName>
        <fullName evidence="6">Transcriptional regulator, TetR family</fullName>
    </submittedName>
</protein>
<dbReference type="GO" id="GO:0000976">
    <property type="term" value="F:transcription cis-regulatory region binding"/>
    <property type="evidence" value="ECO:0007669"/>
    <property type="project" value="TreeGrafter"/>
</dbReference>
<dbReference type="EMBL" id="FOAS01000001">
    <property type="protein sequence ID" value="SEK20723.1"/>
    <property type="molecule type" value="Genomic_DNA"/>
</dbReference>
<evidence type="ECO:0000256" key="3">
    <source>
        <dbReference type="ARBA" id="ARBA00023163"/>
    </source>
</evidence>
<evidence type="ECO:0000256" key="2">
    <source>
        <dbReference type="ARBA" id="ARBA00023125"/>
    </source>
</evidence>
<accession>A0A1H7F3N3</accession>
<sequence length="209" mass="23691">MQRIPRPSQARSQQALERFLNVAAELLQSNQFEDTGIAQIAQQAESSVGTFYRLIGDKDLLLYAVHQRFVEQSRAAIDQLNETLLSQPLDLFSQTERYISQVLTLFHGREGLLRALIRRSSSDMQFRQRFHELNAYIAQSFSLLTLARLQGRKHANPAQAADLLAHVLLASMNYHTLTGQLGRTPNAQLPAELARMVCSYLHNDWADAE</sequence>
<dbReference type="PROSITE" id="PS50977">
    <property type="entry name" value="HTH_TETR_2"/>
    <property type="match status" value="1"/>
</dbReference>
<evidence type="ECO:0000313" key="6">
    <source>
        <dbReference type="EMBL" id="SEK20723.1"/>
    </source>
</evidence>
<reference evidence="6 7" key="1">
    <citation type="submission" date="2016-10" db="EMBL/GenBank/DDBJ databases">
        <authorList>
            <person name="de Groot N.N."/>
        </authorList>
    </citation>
    <scope>NUCLEOTIDE SEQUENCE [LARGE SCALE GENOMIC DNA]</scope>
    <source>
        <strain evidence="6 7">JCM 19513</strain>
    </source>
</reference>
<organism evidence="6 7">
    <name type="scientific">Atopomonas hussainii</name>
    <dbReference type="NCBI Taxonomy" id="1429083"/>
    <lineage>
        <taxon>Bacteria</taxon>
        <taxon>Pseudomonadati</taxon>
        <taxon>Pseudomonadota</taxon>
        <taxon>Gammaproteobacteria</taxon>
        <taxon>Pseudomonadales</taxon>
        <taxon>Pseudomonadaceae</taxon>
        <taxon>Atopomonas</taxon>
    </lineage>
</organism>
<keyword evidence="3" id="KW-0804">Transcription</keyword>
<dbReference type="Proteomes" id="UP000185766">
    <property type="component" value="Unassembled WGS sequence"/>
</dbReference>